<dbReference type="EMBL" id="BFAG01000002">
    <property type="protein sequence ID" value="GBF04828.1"/>
    <property type="molecule type" value="Genomic_DNA"/>
</dbReference>
<sequence>MVGWHPNRRTPERLRAAGFPVEVRERRLLGLLVTPAALPVPAGRGPLRRALIRALLFVSGTAFVLTSAREMVQMPPFRSGAWSPPPGSRAPPSR</sequence>
<evidence type="ECO:0000313" key="2">
    <source>
        <dbReference type="Proteomes" id="UP000236569"/>
    </source>
</evidence>
<keyword evidence="2" id="KW-1185">Reference proteome</keyword>
<name>A0A2I9DFJ4_9DEIO</name>
<reference evidence="2" key="1">
    <citation type="submission" date="2018-01" db="EMBL/GenBank/DDBJ databases">
        <title>Draft Genome Sequence of the Radioresistant Bacterium Deinococcus aerius TR0125, Isolated from the Higher Atmosphere above Japan.</title>
        <authorList>
            <person name="Satoh K."/>
            <person name="Arai H."/>
            <person name="Sanzen T."/>
            <person name="Kawaguchi Y."/>
            <person name="Hayashi H."/>
            <person name="Yokobori S."/>
            <person name="Yamagishi A."/>
            <person name="Oono Y."/>
            <person name="Narumi I."/>
        </authorList>
    </citation>
    <scope>NUCLEOTIDE SEQUENCE [LARGE SCALE GENOMIC DNA]</scope>
    <source>
        <strain evidence="2">TR0125</strain>
    </source>
</reference>
<dbReference type="Proteomes" id="UP000236569">
    <property type="component" value="Unassembled WGS sequence"/>
</dbReference>
<gene>
    <name evidence="1" type="ORF">DAERI_020425</name>
</gene>
<protein>
    <submittedName>
        <fullName evidence="1">Uncharacterized protein</fullName>
    </submittedName>
</protein>
<evidence type="ECO:0000313" key="1">
    <source>
        <dbReference type="EMBL" id="GBF04828.1"/>
    </source>
</evidence>
<dbReference type="OrthoDB" id="9926136at2"/>
<proteinExistence type="predicted"/>
<dbReference type="AlphaFoldDB" id="A0A2I9DFJ4"/>
<comment type="caution">
    <text evidence="1">The sequence shown here is derived from an EMBL/GenBank/DDBJ whole genome shotgun (WGS) entry which is preliminary data.</text>
</comment>
<dbReference type="RefSeq" id="WP_103128279.1">
    <property type="nucleotide sequence ID" value="NZ_BFAG01000002.1"/>
</dbReference>
<accession>A0A2I9DFJ4</accession>
<organism evidence="1 2">
    <name type="scientific">Deinococcus aerius</name>
    <dbReference type="NCBI Taxonomy" id="200253"/>
    <lineage>
        <taxon>Bacteria</taxon>
        <taxon>Thermotogati</taxon>
        <taxon>Deinococcota</taxon>
        <taxon>Deinococci</taxon>
        <taxon>Deinococcales</taxon>
        <taxon>Deinococcaceae</taxon>
        <taxon>Deinococcus</taxon>
    </lineage>
</organism>